<dbReference type="Proteomes" id="UP000664844">
    <property type="component" value="Unassembled WGS sequence"/>
</dbReference>
<accession>A0ABS3FM04</accession>
<dbReference type="EMBL" id="JAFLQW010000067">
    <property type="protein sequence ID" value="MBO0348073.1"/>
    <property type="molecule type" value="Genomic_DNA"/>
</dbReference>
<evidence type="ECO:0000313" key="2">
    <source>
        <dbReference type="Proteomes" id="UP000664844"/>
    </source>
</evidence>
<dbReference type="SUPFAM" id="SSF52743">
    <property type="entry name" value="Subtilisin-like"/>
    <property type="match status" value="1"/>
</dbReference>
<gene>
    <name evidence="1" type="ORF">J0895_02940</name>
</gene>
<protein>
    <submittedName>
        <fullName evidence="1">Uncharacterized protein</fullName>
    </submittedName>
</protein>
<name>A0ABS3FM04_9CYAN</name>
<dbReference type="RefSeq" id="WP_207086641.1">
    <property type="nucleotide sequence ID" value="NZ_JAFLQW010000067.1"/>
</dbReference>
<comment type="caution">
    <text evidence="1">The sequence shown here is derived from an EMBL/GenBank/DDBJ whole genome shotgun (WGS) entry which is preliminary data.</text>
</comment>
<dbReference type="InterPro" id="IPR036852">
    <property type="entry name" value="Peptidase_S8/S53_dom_sf"/>
</dbReference>
<dbReference type="Gene3D" id="3.40.50.200">
    <property type="entry name" value="Peptidase S8/S53 domain"/>
    <property type="match status" value="1"/>
</dbReference>
<feature type="non-terminal residue" evidence="1">
    <location>
        <position position="361"/>
    </location>
</feature>
<keyword evidence="2" id="KW-1185">Reference proteome</keyword>
<reference evidence="1 2" key="1">
    <citation type="submission" date="2021-03" db="EMBL/GenBank/DDBJ databases">
        <title>Metabolic Capacity of the Antarctic Cyanobacterium Phormidium pseudopriestleyi that Sustains Oxygenic Photosynthesis in the Presence of Hydrogen Sulfide.</title>
        <authorList>
            <person name="Lumian J.E."/>
            <person name="Jungblut A.D."/>
            <person name="Dillon M.L."/>
            <person name="Hawes I."/>
            <person name="Doran P.T."/>
            <person name="Mackey T.J."/>
            <person name="Dick G.J."/>
            <person name="Grettenberger C.L."/>
            <person name="Sumner D.Y."/>
        </authorList>
    </citation>
    <scope>NUCLEOTIDE SEQUENCE [LARGE SCALE GENOMIC DNA]</scope>
    <source>
        <strain evidence="1 2">FRX01</strain>
    </source>
</reference>
<proteinExistence type="predicted"/>
<sequence length="361" mass="41400">MPLNGLKNLNNYDPELLEAQTEWVIWFAPNPYIQVSQIATLLGADLIQGTGQIDHTYIWKFPEAISAQEVQQRLADLVGGDFAYPLVPIELKKPQFTPDESLLKDQWHLHDTSEVNGNTSEGVNAINAWDWSTGKGVVIAIVDDRVQQQHPDLIERFKYAAENGLNLDLNDIEETGGEPVFAQVETTFGTSNRIHFSDGPVESIQDLFGLSNRLRWMNEEMSWTELFGLSNRIRWSDEGELSWNELFGLSNRIRWSEDPEQFLEGLFGLSNRIRWSDDSEMNLEELFGLSNRLRWAEDAGLLQQDFAGLGDRTLIWSEGDEQDDKVSLEELFGLSNRIRWSDNTDQFLEELFGLSNRIRWS</sequence>
<organism evidence="1 2">
    <name type="scientific">Phormidium pseudopriestleyi FRX01</name>
    <dbReference type="NCBI Taxonomy" id="1759528"/>
    <lineage>
        <taxon>Bacteria</taxon>
        <taxon>Bacillati</taxon>
        <taxon>Cyanobacteriota</taxon>
        <taxon>Cyanophyceae</taxon>
        <taxon>Oscillatoriophycideae</taxon>
        <taxon>Oscillatoriales</taxon>
        <taxon>Oscillatoriaceae</taxon>
        <taxon>Phormidium</taxon>
    </lineage>
</organism>
<evidence type="ECO:0000313" key="1">
    <source>
        <dbReference type="EMBL" id="MBO0348073.1"/>
    </source>
</evidence>